<reference evidence="9" key="1">
    <citation type="submission" date="2022-11" db="EMBL/GenBank/DDBJ databases">
        <title>Salinimicrobium profundisediminis sp. nov., isolated from deep-sea sediment of the Mariana Trench.</title>
        <authorList>
            <person name="Fu H."/>
        </authorList>
    </citation>
    <scope>NUCLEOTIDE SEQUENCE</scope>
    <source>
        <strain evidence="9">MT39</strain>
    </source>
</reference>
<evidence type="ECO:0000256" key="2">
    <source>
        <dbReference type="ARBA" id="ARBA00022801"/>
    </source>
</evidence>
<proteinExistence type="inferred from homology"/>
<dbReference type="GO" id="GO:0009986">
    <property type="term" value="C:cell surface"/>
    <property type="evidence" value="ECO:0007669"/>
    <property type="project" value="TreeGrafter"/>
</dbReference>
<dbReference type="PANTHER" id="PTHR31297:SF17">
    <property type="entry name" value="ENDOGLUCANASE"/>
    <property type="match status" value="1"/>
</dbReference>
<dbReference type="InterPro" id="IPR017853">
    <property type="entry name" value="GH"/>
</dbReference>
<dbReference type="SUPFAM" id="SSF51445">
    <property type="entry name" value="(Trans)glycosidases"/>
    <property type="match status" value="1"/>
</dbReference>
<evidence type="ECO:0000313" key="10">
    <source>
        <dbReference type="Proteomes" id="UP001148482"/>
    </source>
</evidence>
<comment type="caution">
    <text evidence="9">The sequence shown here is derived from an EMBL/GenBank/DDBJ whole genome shotgun (WGS) entry which is preliminary data.</text>
</comment>
<dbReference type="Pfam" id="PF13004">
    <property type="entry name" value="BACON"/>
    <property type="match status" value="1"/>
</dbReference>
<name>A0A9X3CXB2_9FLAO</name>
<dbReference type="InterPro" id="IPR024361">
    <property type="entry name" value="BACON"/>
</dbReference>
<dbReference type="PROSITE" id="PS51257">
    <property type="entry name" value="PROKAR_LIPOPROTEIN"/>
    <property type="match status" value="1"/>
</dbReference>
<protein>
    <submittedName>
        <fullName evidence="9">Cellulase family glycosylhydrolase</fullName>
    </submittedName>
</protein>
<keyword evidence="3 4" id="KW-0326">Glycosidase</keyword>
<dbReference type="GO" id="GO:0008422">
    <property type="term" value="F:beta-glucosidase activity"/>
    <property type="evidence" value="ECO:0007669"/>
    <property type="project" value="TreeGrafter"/>
</dbReference>
<dbReference type="Proteomes" id="UP001148482">
    <property type="component" value="Unassembled WGS sequence"/>
</dbReference>
<keyword evidence="1 6" id="KW-0732">Signal</keyword>
<feature type="region of interest" description="Disordered" evidence="5">
    <location>
        <begin position="121"/>
        <end position="140"/>
    </location>
</feature>
<keyword evidence="10" id="KW-1185">Reference proteome</keyword>
<dbReference type="Gene3D" id="3.20.20.80">
    <property type="entry name" value="Glycosidases"/>
    <property type="match status" value="1"/>
</dbReference>
<dbReference type="GO" id="GO:0005576">
    <property type="term" value="C:extracellular region"/>
    <property type="evidence" value="ECO:0007669"/>
    <property type="project" value="TreeGrafter"/>
</dbReference>
<sequence>MFRTKFTTWTFLLFIVMAGFASCSQDDNNDPVIVEPSLKVSPALMEFDAEGGTKGMQITSNIGWIVTGAPDWLNLSKTASEGNMNIQVTAKPNELTESRAATLTITANDSDLVDEVQVTQEAAEAPDEQVEASIPPDNAGMREIGSVQLSDEMGIGWNLGNSLEAIGGETAWQNPVVTQKLIDSVKAAGFNAVRIPVAWSKFSDAENFIIQENWMNRVEEVVNYVLDNDMYAIINIHWDGGWMQPTYEEQDYVNARLDAMWQQIAINFRDYGDKLLFAGTNEVMFGNDYGTPTEEYYTVQNSFNQTFVDAVRETGGRNHYRHLVVQGFNTNIDHTVNFAVIPEDVVENRLFMEVHYYDPYNFTINEETTVYQWGEDAPKSEDWGNESYVNSQFQKMKNNFIDKGVGVIMGEYGAMKREGVEGHEAYREYYIEYVTQAALEHGMVPIYWDNGDEDDLGFAIFDRETGAVLYPDLLKTLMSTE</sequence>
<evidence type="ECO:0000256" key="1">
    <source>
        <dbReference type="ARBA" id="ARBA00022729"/>
    </source>
</evidence>
<dbReference type="GO" id="GO:0009251">
    <property type="term" value="P:glucan catabolic process"/>
    <property type="evidence" value="ECO:0007669"/>
    <property type="project" value="TreeGrafter"/>
</dbReference>
<evidence type="ECO:0000256" key="3">
    <source>
        <dbReference type="ARBA" id="ARBA00023295"/>
    </source>
</evidence>
<dbReference type="Gene3D" id="2.60.40.10">
    <property type="entry name" value="Immunoglobulins"/>
    <property type="match status" value="1"/>
</dbReference>
<dbReference type="InterPro" id="IPR050386">
    <property type="entry name" value="Glycosyl_hydrolase_5"/>
</dbReference>
<gene>
    <name evidence="9" type="ORF">OQ279_09980</name>
</gene>
<dbReference type="RefSeq" id="WP_266069717.1">
    <property type="nucleotide sequence ID" value="NZ_JAPJDA010000014.1"/>
</dbReference>
<dbReference type="InterPro" id="IPR001547">
    <property type="entry name" value="Glyco_hydro_5"/>
</dbReference>
<evidence type="ECO:0000313" key="9">
    <source>
        <dbReference type="EMBL" id="MCX2838482.1"/>
    </source>
</evidence>
<evidence type="ECO:0000256" key="6">
    <source>
        <dbReference type="SAM" id="SignalP"/>
    </source>
</evidence>
<dbReference type="CDD" id="cd14948">
    <property type="entry name" value="BACON"/>
    <property type="match status" value="1"/>
</dbReference>
<keyword evidence="2 4" id="KW-0378">Hydrolase</keyword>
<feature type="domain" description="BACON" evidence="8">
    <location>
        <begin position="64"/>
        <end position="121"/>
    </location>
</feature>
<evidence type="ECO:0000259" key="7">
    <source>
        <dbReference type="Pfam" id="PF00150"/>
    </source>
</evidence>
<evidence type="ECO:0000256" key="5">
    <source>
        <dbReference type="SAM" id="MobiDB-lite"/>
    </source>
</evidence>
<feature type="domain" description="Glycoside hydrolase family 5" evidence="7">
    <location>
        <begin position="163"/>
        <end position="453"/>
    </location>
</feature>
<dbReference type="PANTHER" id="PTHR31297">
    <property type="entry name" value="GLUCAN ENDO-1,6-BETA-GLUCOSIDASE B"/>
    <property type="match status" value="1"/>
</dbReference>
<dbReference type="Pfam" id="PF00150">
    <property type="entry name" value="Cellulase"/>
    <property type="match status" value="1"/>
</dbReference>
<dbReference type="InterPro" id="IPR013783">
    <property type="entry name" value="Ig-like_fold"/>
</dbReference>
<organism evidence="9 10">
    <name type="scientific">Salinimicrobium profundisediminis</name>
    <dbReference type="NCBI Taxonomy" id="2994553"/>
    <lineage>
        <taxon>Bacteria</taxon>
        <taxon>Pseudomonadati</taxon>
        <taxon>Bacteroidota</taxon>
        <taxon>Flavobacteriia</taxon>
        <taxon>Flavobacteriales</taxon>
        <taxon>Flavobacteriaceae</taxon>
        <taxon>Salinimicrobium</taxon>
    </lineage>
</organism>
<dbReference type="EMBL" id="JAPJDA010000014">
    <property type="protein sequence ID" value="MCX2838482.1"/>
    <property type="molecule type" value="Genomic_DNA"/>
</dbReference>
<dbReference type="AlphaFoldDB" id="A0A9X3CXB2"/>
<feature type="chain" id="PRO_5040810070" evidence="6">
    <location>
        <begin position="22"/>
        <end position="481"/>
    </location>
</feature>
<evidence type="ECO:0000259" key="8">
    <source>
        <dbReference type="Pfam" id="PF13004"/>
    </source>
</evidence>
<feature type="signal peptide" evidence="6">
    <location>
        <begin position="1"/>
        <end position="21"/>
    </location>
</feature>
<comment type="similarity">
    <text evidence="4">Belongs to the glycosyl hydrolase 5 (cellulase A) family.</text>
</comment>
<accession>A0A9X3CXB2</accession>
<evidence type="ECO:0000256" key="4">
    <source>
        <dbReference type="RuleBase" id="RU361153"/>
    </source>
</evidence>